<dbReference type="NCBIfam" id="TIGR03025">
    <property type="entry name" value="EPS_sugtrans"/>
    <property type="match status" value="1"/>
</dbReference>
<gene>
    <name evidence="9" type="ORF">A3A16_00330</name>
</gene>
<dbReference type="PANTHER" id="PTHR30576:SF0">
    <property type="entry name" value="UNDECAPRENYL-PHOSPHATE N-ACETYLGALACTOSAMINYL 1-PHOSPHATE TRANSFERASE-RELATED"/>
    <property type="match status" value="1"/>
</dbReference>
<evidence type="ECO:0000256" key="1">
    <source>
        <dbReference type="ARBA" id="ARBA00004141"/>
    </source>
</evidence>
<name>A0A1G1ZNU7_9BACT</name>
<feature type="transmembrane region" description="Helical" evidence="7">
    <location>
        <begin position="264"/>
        <end position="285"/>
    </location>
</feature>
<dbReference type="InterPro" id="IPR017475">
    <property type="entry name" value="EPS_sugar_tfrase"/>
</dbReference>
<evidence type="ECO:0000256" key="6">
    <source>
        <dbReference type="ARBA" id="ARBA00023136"/>
    </source>
</evidence>
<evidence type="ECO:0000313" key="9">
    <source>
        <dbReference type="EMBL" id="OGY66343.1"/>
    </source>
</evidence>
<dbReference type="PANTHER" id="PTHR30576">
    <property type="entry name" value="COLANIC BIOSYNTHESIS UDP-GLUCOSE LIPID CARRIER TRANSFERASE"/>
    <property type="match status" value="1"/>
</dbReference>
<keyword evidence="5 7" id="KW-1133">Transmembrane helix</keyword>
<keyword evidence="6 7" id="KW-0472">Membrane</keyword>
<dbReference type="Pfam" id="PF02397">
    <property type="entry name" value="Bac_transf"/>
    <property type="match status" value="1"/>
</dbReference>
<comment type="subcellular location">
    <subcellularLocation>
        <location evidence="1">Membrane</location>
        <topology evidence="1">Multi-pass membrane protein</topology>
    </subcellularLocation>
</comment>
<evidence type="ECO:0000256" key="5">
    <source>
        <dbReference type="ARBA" id="ARBA00022989"/>
    </source>
</evidence>
<proteinExistence type="inferred from homology"/>
<protein>
    <recommendedName>
        <fullName evidence="8">Bacterial sugar transferase domain-containing protein</fullName>
    </recommendedName>
</protein>
<feature type="transmembrane region" description="Helical" evidence="7">
    <location>
        <begin position="103"/>
        <end position="123"/>
    </location>
</feature>
<feature type="domain" description="Bacterial sugar transferase" evidence="8">
    <location>
        <begin position="259"/>
        <end position="441"/>
    </location>
</feature>
<comment type="caution">
    <text evidence="9">The sequence shown here is derived from an EMBL/GenBank/DDBJ whole genome shotgun (WGS) entry which is preliminary data.</text>
</comment>
<feature type="transmembrane region" description="Helical" evidence="7">
    <location>
        <begin position="12"/>
        <end position="32"/>
    </location>
</feature>
<keyword evidence="3" id="KW-0808">Transferase</keyword>
<feature type="transmembrane region" description="Helical" evidence="7">
    <location>
        <begin position="78"/>
        <end position="97"/>
    </location>
</feature>
<evidence type="ECO:0000256" key="7">
    <source>
        <dbReference type="SAM" id="Phobius"/>
    </source>
</evidence>
<dbReference type="GO" id="GO:0016020">
    <property type="term" value="C:membrane"/>
    <property type="evidence" value="ECO:0007669"/>
    <property type="project" value="UniProtKB-SubCell"/>
</dbReference>
<evidence type="ECO:0000256" key="3">
    <source>
        <dbReference type="ARBA" id="ARBA00022679"/>
    </source>
</evidence>
<evidence type="ECO:0000313" key="10">
    <source>
        <dbReference type="Proteomes" id="UP000177942"/>
    </source>
</evidence>
<evidence type="ECO:0000256" key="2">
    <source>
        <dbReference type="ARBA" id="ARBA00006464"/>
    </source>
</evidence>
<dbReference type="AlphaFoldDB" id="A0A1G1ZNU7"/>
<accession>A0A1G1ZNU7</accession>
<dbReference type="EMBL" id="MHJJ01000002">
    <property type="protein sequence ID" value="OGY66343.1"/>
    <property type="molecule type" value="Genomic_DNA"/>
</dbReference>
<sequence length="445" mass="51255">MDTTVKLKQSALVVGDIIILYASLALTLFLRYGWPAEEIVKFHFWPFTLIFAVWLLIFYIGGLYDLRSLKNDVDFARRFGAILAIAALFAIIVFYFFKPTFIITPRVNLFIFLAIFGLSSYIWRTFYNNLASAGAPSDKILIIGYNQTTQELVDQINQNPQLGYEIKFWMKEGLQDKELEHLSQIILANQINIIVVPAHIKKNSNAAKLIYKNLVLGIEVVNLADLYEIVFQKIPLAELEEVWFLENLAKRHRLYEIFKRPIEIFLATIIGILTLPLAILIALFIKLVSSGSVIFTQQRAGQNGAAFTIYKFRTMRPDAEKDGPQWAQKDDGRVIPLGNMLRKSHLDEWPQLLNILRGELSLVGPRPERPEFVKNLSKEIPYYDLRHLIRPGITGWAQINYRYGASIEDAYEKLQYDIYYLKNRSVVLDILIVIKTIRLLFTSAK</sequence>
<dbReference type="STRING" id="1798407.A3A16_00330"/>
<dbReference type="Proteomes" id="UP000177942">
    <property type="component" value="Unassembled WGS sequence"/>
</dbReference>
<evidence type="ECO:0000259" key="8">
    <source>
        <dbReference type="Pfam" id="PF02397"/>
    </source>
</evidence>
<keyword evidence="4 7" id="KW-0812">Transmembrane</keyword>
<feature type="transmembrane region" description="Helical" evidence="7">
    <location>
        <begin position="44"/>
        <end position="66"/>
    </location>
</feature>
<comment type="similarity">
    <text evidence="2">Belongs to the bacterial sugar transferase family.</text>
</comment>
<evidence type="ECO:0000256" key="4">
    <source>
        <dbReference type="ARBA" id="ARBA00022692"/>
    </source>
</evidence>
<organism evidence="9 10">
    <name type="scientific">Candidatus Harrisonbacteria bacterium RIFCSPLOWO2_01_FULL_44_18</name>
    <dbReference type="NCBI Taxonomy" id="1798407"/>
    <lineage>
        <taxon>Bacteria</taxon>
        <taxon>Candidatus Harrisoniibacteriota</taxon>
    </lineage>
</organism>
<dbReference type="InterPro" id="IPR003362">
    <property type="entry name" value="Bact_transf"/>
</dbReference>
<reference evidence="9 10" key="1">
    <citation type="journal article" date="2016" name="Nat. Commun.">
        <title>Thousands of microbial genomes shed light on interconnected biogeochemical processes in an aquifer system.</title>
        <authorList>
            <person name="Anantharaman K."/>
            <person name="Brown C.T."/>
            <person name="Hug L.A."/>
            <person name="Sharon I."/>
            <person name="Castelle C.J."/>
            <person name="Probst A.J."/>
            <person name="Thomas B.C."/>
            <person name="Singh A."/>
            <person name="Wilkins M.J."/>
            <person name="Karaoz U."/>
            <person name="Brodie E.L."/>
            <person name="Williams K.H."/>
            <person name="Hubbard S.S."/>
            <person name="Banfield J.F."/>
        </authorList>
    </citation>
    <scope>NUCLEOTIDE SEQUENCE [LARGE SCALE GENOMIC DNA]</scope>
</reference>
<dbReference type="GO" id="GO:0016780">
    <property type="term" value="F:phosphotransferase activity, for other substituted phosphate groups"/>
    <property type="evidence" value="ECO:0007669"/>
    <property type="project" value="TreeGrafter"/>
</dbReference>